<organism evidence="1 2">
    <name type="scientific">Linderina pennispora</name>
    <dbReference type="NCBI Taxonomy" id="61395"/>
    <lineage>
        <taxon>Eukaryota</taxon>
        <taxon>Fungi</taxon>
        <taxon>Fungi incertae sedis</taxon>
        <taxon>Zoopagomycota</taxon>
        <taxon>Kickxellomycotina</taxon>
        <taxon>Kickxellomycetes</taxon>
        <taxon>Kickxellales</taxon>
        <taxon>Kickxellaceae</taxon>
        <taxon>Linderina</taxon>
    </lineage>
</organism>
<dbReference type="SUPFAM" id="SSF55753">
    <property type="entry name" value="Actin depolymerizing proteins"/>
    <property type="match status" value="1"/>
</dbReference>
<gene>
    <name evidence="1" type="ORF">DL89DRAFT_254391</name>
</gene>
<evidence type="ECO:0008006" key="3">
    <source>
        <dbReference type="Google" id="ProtNLM"/>
    </source>
</evidence>
<evidence type="ECO:0000313" key="1">
    <source>
        <dbReference type="EMBL" id="ORX74580.1"/>
    </source>
</evidence>
<sequence>MAQSIPEEVVFAFIYFEGSNVLVTHVSEKISGVQRARGLAHQRVVAAYFSHYDVTVNTSKPSELTPGMLRAKTSHLAIKTLPMKGIVCDDAHLRMLSTISQKAAGALVTLTHCTYASFSLPPSSQSQRTALCILAALHSRSLLSPWLSTGKRCLVKIQSPISTIAGYERSRASSPNRAEKQVLVSALSGNAVTRVDRRIHDRCWRVQFPVWHAYS</sequence>
<accession>A0A1Y1WLY2</accession>
<dbReference type="OrthoDB" id="2123378at2759"/>
<evidence type="ECO:0000313" key="2">
    <source>
        <dbReference type="Proteomes" id="UP000193922"/>
    </source>
</evidence>
<reference evidence="1 2" key="1">
    <citation type="submission" date="2016-07" db="EMBL/GenBank/DDBJ databases">
        <title>Pervasive Adenine N6-methylation of Active Genes in Fungi.</title>
        <authorList>
            <consortium name="DOE Joint Genome Institute"/>
            <person name="Mondo S.J."/>
            <person name="Dannebaum R.O."/>
            <person name="Kuo R.C."/>
            <person name="Labutti K."/>
            <person name="Haridas S."/>
            <person name="Kuo A."/>
            <person name="Salamov A."/>
            <person name="Ahrendt S.R."/>
            <person name="Lipzen A."/>
            <person name="Sullivan W."/>
            <person name="Andreopoulos W.B."/>
            <person name="Clum A."/>
            <person name="Lindquist E."/>
            <person name="Daum C."/>
            <person name="Ramamoorthy G.K."/>
            <person name="Gryganskyi A."/>
            <person name="Culley D."/>
            <person name="Magnuson J.K."/>
            <person name="James T.Y."/>
            <person name="O'Malley M.A."/>
            <person name="Stajich J.E."/>
            <person name="Spatafora J.W."/>
            <person name="Visel A."/>
            <person name="Grigoriev I.V."/>
        </authorList>
    </citation>
    <scope>NUCLEOTIDE SEQUENCE [LARGE SCALE GENOMIC DNA]</scope>
    <source>
        <strain evidence="1 2">ATCC 12442</strain>
    </source>
</reference>
<dbReference type="GeneID" id="63801918"/>
<dbReference type="STRING" id="61395.A0A1Y1WLY2"/>
<comment type="caution">
    <text evidence="1">The sequence shown here is derived from an EMBL/GenBank/DDBJ whole genome shotgun (WGS) entry which is preliminary data.</text>
</comment>
<keyword evidence="2" id="KW-1185">Reference proteome</keyword>
<dbReference type="AlphaFoldDB" id="A0A1Y1WLY2"/>
<name>A0A1Y1WLY2_9FUNG</name>
<dbReference type="RefSeq" id="XP_040747791.1">
    <property type="nucleotide sequence ID" value="XM_040885270.1"/>
</dbReference>
<protein>
    <recommendedName>
        <fullName evidence="3">ADF-H domain-containing protein</fullName>
    </recommendedName>
</protein>
<proteinExistence type="predicted"/>
<dbReference type="EMBL" id="MCFD01000001">
    <property type="protein sequence ID" value="ORX74580.1"/>
    <property type="molecule type" value="Genomic_DNA"/>
</dbReference>
<dbReference type="Proteomes" id="UP000193922">
    <property type="component" value="Unassembled WGS sequence"/>
</dbReference>